<organism evidence="5 6">
    <name type="scientific">Phocaeicola sartorii</name>
    <dbReference type="NCBI Taxonomy" id="671267"/>
    <lineage>
        <taxon>Bacteria</taxon>
        <taxon>Pseudomonadati</taxon>
        <taxon>Bacteroidota</taxon>
        <taxon>Bacteroidia</taxon>
        <taxon>Bacteroidales</taxon>
        <taxon>Bacteroidaceae</taxon>
        <taxon>Phocaeicola</taxon>
    </lineage>
</organism>
<comment type="caution">
    <text evidence="5">The sequence shown here is derived from an EMBL/GenBank/DDBJ whole genome shotgun (WGS) entry which is preliminary data.</text>
</comment>
<evidence type="ECO:0000256" key="1">
    <source>
        <dbReference type="ARBA" id="ARBA00007274"/>
    </source>
</evidence>
<comment type="similarity">
    <text evidence="1">Belongs to the transferase hexapeptide repeat family.</text>
</comment>
<evidence type="ECO:0000256" key="3">
    <source>
        <dbReference type="PIRSR" id="PIRSR620019-2"/>
    </source>
</evidence>
<dbReference type="PANTHER" id="PTHR43300">
    <property type="entry name" value="ACETYLTRANSFERASE"/>
    <property type="match status" value="1"/>
</dbReference>
<dbReference type="Gene3D" id="2.160.10.10">
    <property type="entry name" value="Hexapeptide repeat proteins"/>
    <property type="match status" value="1"/>
</dbReference>
<keyword evidence="6" id="KW-1185">Reference proteome</keyword>
<dbReference type="NCBIfam" id="TIGR03570">
    <property type="entry name" value="NeuD_NnaD"/>
    <property type="match status" value="1"/>
</dbReference>
<feature type="active site" description="Proton acceptor" evidence="2">
    <location>
        <position position="138"/>
    </location>
</feature>
<dbReference type="EMBL" id="ASSP01000011">
    <property type="protein sequence ID" value="EOS12791.1"/>
    <property type="molecule type" value="Genomic_DNA"/>
</dbReference>
<evidence type="ECO:0000313" key="6">
    <source>
        <dbReference type="Proteomes" id="UP000014200"/>
    </source>
</evidence>
<feature type="domain" description="PglD N-terminal" evidence="4">
    <location>
        <begin position="5"/>
        <end position="68"/>
    </location>
</feature>
<keyword evidence="5" id="KW-0012">Acyltransferase</keyword>
<dbReference type="Pfam" id="PF00132">
    <property type="entry name" value="Hexapep"/>
    <property type="match status" value="1"/>
</dbReference>
<gene>
    <name evidence="5" type="ORF">C802_01946</name>
</gene>
<feature type="binding site" evidence="3">
    <location>
        <position position="147"/>
    </location>
    <ligand>
        <name>acetyl-CoA</name>
        <dbReference type="ChEBI" id="CHEBI:57288"/>
    </ligand>
</feature>
<dbReference type="RefSeq" id="WP_016276334.1">
    <property type="nucleotide sequence ID" value="NZ_CANPVL010000027.1"/>
</dbReference>
<keyword evidence="5" id="KW-0808">Transferase</keyword>
<dbReference type="STRING" id="1235788.C802_01946"/>
<dbReference type="InterPro" id="IPR011004">
    <property type="entry name" value="Trimer_LpxA-like_sf"/>
</dbReference>
<dbReference type="Proteomes" id="UP000014200">
    <property type="component" value="Unassembled WGS sequence"/>
</dbReference>
<dbReference type="InterPro" id="IPR050179">
    <property type="entry name" value="Trans_hexapeptide_repeat"/>
</dbReference>
<dbReference type="GO" id="GO:0016746">
    <property type="term" value="F:acyltransferase activity"/>
    <property type="evidence" value="ECO:0007669"/>
    <property type="project" value="UniProtKB-KW"/>
</dbReference>
<evidence type="ECO:0000259" key="4">
    <source>
        <dbReference type="Pfam" id="PF17836"/>
    </source>
</evidence>
<dbReference type="InterPro" id="IPR041561">
    <property type="entry name" value="PglD_N"/>
</dbReference>
<dbReference type="HOGENOM" id="CLU_081811_2_0_10"/>
<dbReference type="Gene3D" id="3.40.50.20">
    <property type="match status" value="1"/>
</dbReference>
<feature type="site" description="Increases basicity of active site His" evidence="2">
    <location>
        <position position="139"/>
    </location>
</feature>
<dbReference type="InterPro" id="IPR020019">
    <property type="entry name" value="AcTrfase_PglD-like"/>
</dbReference>
<sequence length="212" mass="21942">MKRPLILVGGGGHCKSVIEAAESAGYLIKGILDIPSQVGEEVLGYTIIGTDNDISSFVSECDFIVTLGFIKNPGIRISLHKGIEMAGGHLATIVASTAHVSKYAELGAGTVVLHQACVNAGANIGKGCIINTFANIEHDAIIGDYCHISTGAIVNGDCKVGECTFIGSQSVMVNATTVPSNCIFAAGSMIRKSLKQSGVYAGNPAMLMKKIS</sequence>
<accession>R9I8K1</accession>
<dbReference type="OrthoDB" id="708224at2"/>
<dbReference type="Pfam" id="PF17836">
    <property type="entry name" value="PglD_N"/>
    <property type="match status" value="1"/>
</dbReference>
<dbReference type="GeneID" id="82152959"/>
<evidence type="ECO:0000256" key="2">
    <source>
        <dbReference type="PIRSR" id="PIRSR620019-1"/>
    </source>
</evidence>
<name>R9I8K1_9BACT</name>
<dbReference type="InterPro" id="IPR001451">
    <property type="entry name" value="Hexapep"/>
</dbReference>
<dbReference type="AlphaFoldDB" id="R9I8K1"/>
<feature type="binding site" evidence="3">
    <location>
        <position position="68"/>
    </location>
    <ligand>
        <name>substrate</name>
    </ligand>
</feature>
<dbReference type="PATRIC" id="fig|1235788.3.peg.1995"/>
<evidence type="ECO:0000313" key="5">
    <source>
        <dbReference type="EMBL" id="EOS12791.1"/>
    </source>
</evidence>
<dbReference type="CDD" id="cd03360">
    <property type="entry name" value="LbH_AT_putative"/>
    <property type="match status" value="1"/>
</dbReference>
<dbReference type="SUPFAM" id="SSF51161">
    <property type="entry name" value="Trimeric LpxA-like enzymes"/>
    <property type="match status" value="1"/>
</dbReference>
<dbReference type="PANTHER" id="PTHR43300:SF7">
    <property type="entry name" value="UDP-N-ACETYLBACILLOSAMINE N-ACETYLTRANSFERASE"/>
    <property type="match status" value="1"/>
</dbReference>
<reference evidence="5 6" key="1">
    <citation type="submission" date="2013-04" db="EMBL/GenBank/DDBJ databases">
        <title>The Genome Sequence of Bacteroides massiliensis dnLKV3.</title>
        <authorList>
            <consortium name="The Broad Institute Genomics Platform"/>
            <consortium name="The Broad Institute Genome Sequencing Center for Infectious Disease"/>
            <person name="Earl A."/>
            <person name="Xavier R."/>
            <person name="Kuhn K."/>
            <person name="Stappenbeck T."/>
            <person name="Walker B."/>
            <person name="Young S."/>
            <person name="Zeng Q."/>
            <person name="Gargeya S."/>
            <person name="Fitzgerald M."/>
            <person name="Haas B."/>
            <person name="Abouelleil A."/>
            <person name="Allen A.W."/>
            <person name="Alvarado L."/>
            <person name="Arachchi H.M."/>
            <person name="Berlin A.M."/>
            <person name="Chapman S.B."/>
            <person name="Gainer-Dewar J."/>
            <person name="Goldberg J."/>
            <person name="Griggs A."/>
            <person name="Gujja S."/>
            <person name="Hansen M."/>
            <person name="Howarth C."/>
            <person name="Imamovic A."/>
            <person name="Ireland A."/>
            <person name="Larimer J."/>
            <person name="McCowan C."/>
            <person name="Murphy C."/>
            <person name="Pearson M."/>
            <person name="Poon T.W."/>
            <person name="Priest M."/>
            <person name="Roberts A."/>
            <person name="Saif S."/>
            <person name="Shea T."/>
            <person name="Sisk P."/>
            <person name="Sykes S."/>
            <person name="Wortman J."/>
            <person name="Nusbaum C."/>
            <person name="Birren B."/>
        </authorList>
    </citation>
    <scope>NUCLEOTIDE SEQUENCE [LARGE SCALE GENOMIC DNA]</scope>
    <source>
        <strain evidence="6">dnLKV3</strain>
    </source>
</reference>
<protein>
    <submittedName>
        <fullName evidence="5">Sialic acid O-acetyltransferase NeuD family sugar O-acyltransferase</fullName>
    </submittedName>
</protein>
<proteinExistence type="inferred from homology"/>